<accession>A0A4R1QH18</accession>
<keyword evidence="4 10" id="KW-0547">Nucleotide-binding</keyword>
<feature type="active site" description="For GATase activity" evidence="9">
    <location>
        <position position="2"/>
    </location>
</feature>
<dbReference type="NCBIfam" id="TIGR01536">
    <property type="entry name" value="asn_synth_AEB"/>
    <property type="match status" value="1"/>
</dbReference>
<proteinExistence type="inferred from homology"/>
<name>A0A4R1QH18_9BACL</name>
<evidence type="ECO:0000259" key="12">
    <source>
        <dbReference type="PROSITE" id="PS51278"/>
    </source>
</evidence>
<dbReference type="GO" id="GO:0004066">
    <property type="term" value="F:asparagine synthase (glutamine-hydrolyzing) activity"/>
    <property type="evidence" value="ECO:0007669"/>
    <property type="project" value="UniProtKB-EC"/>
</dbReference>
<dbReference type="InterPro" id="IPR029055">
    <property type="entry name" value="Ntn_hydrolases_N"/>
</dbReference>
<dbReference type="SUPFAM" id="SSF52402">
    <property type="entry name" value="Adenine nucleotide alpha hydrolases-like"/>
    <property type="match status" value="1"/>
</dbReference>
<comment type="similarity">
    <text evidence="2">Belongs to the asparagine synthetase family.</text>
</comment>
<evidence type="ECO:0000256" key="2">
    <source>
        <dbReference type="ARBA" id="ARBA00005752"/>
    </source>
</evidence>
<dbReference type="PANTHER" id="PTHR43284">
    <property type="entry name" value="ASPARAGINE SYNTHETASE (GLUTAMINE-HYDROLYZING)"/>
    <property type="match status" value="1"/>
</dbReference>
<dbReference type="Gene3D" id="3.40.50.620">
    <property type="entry name" value="HUPs"/>
    <property type="match status" value="1"/>
</dbReference>
<dbReference type="Pfam" id="PF00733">
    <property type="entry name" value="Asn_synthase"/>
    <property type="match status" value="1"/>
</dbReference>
<evidence type="ECO:0000256" key="10">
    <source>
        <dbReference type="PIRSR" id="PIRSR001589-2"/>
    </source>
</evidence>
<dbReference type="OrthoDB" id="9763290at2"/>
<dbReference type="InterPro" id="IPR001962">
    <property type="entry name" value="Asn_synthase"/>
</dbReference>
<protein>
    <recommendedName>
        <fullName evidence="3">asparagine synthase (glutamine-hydrolyzing)</fullName>
        <ecNumber evidence="3">6.3.5.4</ecNumber>
    </recommendedName>
</protein>
<feature type="site" description="Important for beta-aspartyl-AMP intermediate formation" evidence="11">
    <location>
        <position position="375"/>
    </location>
</feature>
<dbReference type="GO" id="GO:0005829">
    <property type="term" value="C:cytosol"/>
    <property type="evidence" value="ECO:0007669"/>
    <property type="project" value="TreeGrafter"/>
</dbReference>
<evidence type="ECO:0000256" key="3">
    <source>
        <dbReference type="ARBA" id="ARBA00012737"/>
    </source>
</evidence>
<dbReference type="Pfam" id="PF13537">
    <property type="entry name" value="GATase_7"/>
    <property type="match status" value="1"/>
</dbReference>
<dbReference type="InterPro" id="IPR033738">
    <property type="entry name" value="AsnB_N"/>
</dbReference>
<keyword evidence="5 10" id="KW-0067">ATP-binding</keyword>
<evidence type="ECO:0000256" key="4">
    <source>
        <dbReference type="ARBA" id="ARBA00022741"/>
    </source>
</evidence>
<dbReference type="RefSeq" id="WP_132947425.1">
    <property type="nucleotide sequence ID" value="NZ_SLUL01000002.1"/>
</dbReference>
<dbReference type="GO" id="GO:0006529">
    <property type="term" value="P:asparagine biosynthetic process"/>
    <property type="evidence" value="ECO:0007669"/>
    <property type="project" value="UniProtKB-KW"/>
</dbReference>
<dbReference type="EC" id="6.3.5.4" evidence="3"/>
<evidence type="ECO:0000256" key="8">
    <source>
        <dbReference type="ARBA" id="ARBA00048741"/>
    </source>
</evidence>
<keyword evidence="9" id="KW-0028">Amino-acid biosynthesis</keyword>
<dbReference type="PIRSF" id="PIRSF001589">
    <property type="entry name" value="Asn_synthetase_glu-h"/>
    <property type="match status" value="1"/>
</dbReference>
<evidence type="ECO:0000313" key="13">
    <source>
        <dbReference type="EMBL" id="TCL52828.1"/>
    </source>
</evidence>
<evidence type="ECO:0000256" key="6">
    <source>
        <dbReference type="ARBA" id="ARBA00022888"/>
    </source>
</evidence>
<dbReference type="Proteomes" id="UP000295658">
    <property type="component" value="Unassembled WGS sequence"/>
</dbReference>
<comment type="caution">
    <text evidence="13">The sequence shown here is derived from an EMBL/GenBank/DDBJ whole genome shotgun (WGS) entry which is preliminary data.</text>
</comment>
<dbReference type="AlphaFoldDB" id="A0A4R1QH18"/>
<evidence type="ECO:0000313" key="14">
    <source>
        <dbReference type="Proteomes" id="UP000295658"/>
    </source>
</evidence>
<evidence type="ECO:0000256" key="9">
    <source>
        <dbReference type="PIRSR" id="PIRSR001589-1"/>
    </source>
</evidence>
<keyword evidence="14" id="KW-1185">Reference proteome</keyword>
<feature type="domain" description="Glutamine amidotransferase type-2" evidence="12">
    <location>
        <begin position="2"/>
        <end position="220"/>
    </location>
</feature>
<keyword evidence="6 9" id="KW-0061">Asparagine biosynthesis</keyword>
<feature type="binding site" evidence="10">
    <location>
        <position position="300"/>
    </location>
    <ligand>
        <name>ATP</name>
        <dbReference type="ChEBI" id="CHEBI:30616"/>
    </ligand>
</feature>
<evidence type="ECO:0000256" key="11">
    <source>
        <dbReference type="PIRSR" id="PIRSR001589-3"/>
    </source>
</evidence>
<dbReference type="PROSITE" id="PS51278">
    <property type="entry name" value="GATASE_TYPE_2"/>
    <property type="match status" value="1"/>
</dbReference>
<keyword evidence="7 9" id="KW-0315">Glutamine amidotransferase</keyword>
<gene>
    <name evidence="13" type="ORF">EDD69_102235</name>
</gene>
<feature type="binding site" evidence="10">
    <location>
        <position position="106"/>
    </location>
    <ligand>
        <name>L-glutamine</name>
        <dbReference type="ChEBI" id="CHEBI:58359"/>
    </ligand>
</feature>
<organism evidence="13 14">
    <name type="scientific">Thermolongibacillus altinsuensis</name>
    <dbReference type="NCBI Taxonomy" id="575256"/>
    <lineage>
        <taxon>Bacteria</taxon>
        <taxon>Bacillati</taxon>
        <taxon>Bacillota</taxon>
        <taxon>Bacilli</taxon>
        <taxon>Bacillales</taxon>
        <taxon>Anoxybacillaceae</taxon>
        <taxon>Thermolongibacillus</taxon>
    </lineage>
</organism>
<dbReference type="PANTHER" id="PTHR43284:SF1">
    <property type="entry name" value="ASPARAGINE SYNTHETASE"/>
    <property type="match status" value="1"/>
</dbReference>
<dbReference type="CDD" id="cd00712">
    <property type="entry name" value="AsnB"/>
    <property type="match status" value="1"/>
</dbReference>
<comment type="pathway">
    <text evidence="1">Amino-acid biosynthesis; L-asparagine biosynthesis; L-asparagine from L-aspartate (L-Gln route): step 1/1.</text>
</comment>
<dbReference type="InterPro" id="IPR006426">
    <property type="entry name" value="Asn_synth_AEB"/>
</dbReference>
<feature type="binding site" evidence="10">
    <location>
        <begin position="373"/>
        <end position="374"/>
    </location>
    <ligand>
        <name>ATP</name>
        <dbReference type="ChEBI" id="CHEBI:30616"/>
    </ligand>
</feature>
<evidence type="ECO:0000256" key="7">
    <source>
        <dbReference type="ARBA" id="ARBA00022962"/>
    </source>
</evidence>
<dbReference type="InterPro" id="IPR017932">
    <property type="entry name" value="GATase_2_dom"/>
</dbReference>
<dbReference type="Gene3D" id="3.60.20.10">
    <property type="entry name" value="Glutamine Phosphoribosylpyrophosphate, subunit 1, domain 1"/>
    <property type="match status" value="1"/>
</dbReference>
<dbReference type="SUPFAM" id="SSF56235">
    <property type="entry name" value="N-terminal nucleophile aminohydrolases (Ntn hydrolases)"/>
    <property type="match status" value="1"/>
</dbReference>
<dbReference type="EMBL" id="SLUL01000002">
    <property type="protein sequence ID" value="TCL52828.1"/>
    <property type="molecule type" value="Genomic_DNA"/>
</dbReference>
<dbReference type="CDD" id="cd01991">
    <property type="entry name" value="Asn_synthase_B_C"/>
    <property type="match status" value="1"/>
</dbReference>
<evidence type="ECO:0000256" key="1">
    <source>
        <dbReference type="ARBA" id="ARBA00005187"/>
    </source>
</evidence>
<sequence>MCGILGFLNKSKKFKKYESEIIIKKMLDSIYHRGPDGFGIWSNTQGNLFLGHRRLSIIDLSSNGKQPMTSKTGRFTITFNGEIYNFDEIRKEILKVNNYRFESNTDTEVILAACETWGILQSLKKFIGMFAIALFDDKENCLYLIRDRLGEKPLYYGWQGDSFIFASELKAFREHIDFKGKIDRDVLSLYFKYNYIPSPFSIYKDIYKLPPASVLKMDLTTYEYKIFKYWDIDTTNKFDTSYSDEELIEQLEKLILQSVRRQMLSSDVPIGAFLSGGVDSSTIVALMQSLSDKPINTFSIGFFEKDYNEANFARDVAKYLGTNHTELYVEPHKTYDIIQKIATYYDEPFADSSQVPTFLVSQLAKKDVTVVLSGDGGDELFGGYTRYLLINDFWKKINYIPLSLRKVMAKTINLVESLQIQKFLDSSIQKKMYQIFRGADLLTIKYPEELYNHFVSSWNQSNEIVLGSKPIDAFITSAEVGSLARQLSFYEWMMFVDLNMYLPDDILVKVDRASMAVSLETRVPLLDHNIVEFAWKLPFNQKVRGNTSKWILKQIMYKYLPKELMDRPKKGFGVPVGQWIKGPLREWAEDLLNEKTLKEQGFLNTKIVREKWEEHLLGIRNLQPQLWSILMFQSWLKENQ</sequence>
<dbReference type="GO" id="GO:0005524">
    <property type="term" value="F:ATP binding"/>
    <property type="evidence" value="ECO:0007669"/>
    <property type="project" value="UniProtKB-KW"/>
</dbReference>
<evidence type="ECO:0000256" key="5">
    <source>
        <dbReference type="ARBA" id="ARBA00022840"/>
    </source>
</evidence>
<dbReference type="InterPro" id="IPR014729">
    <property type="entry name" value="Rossmann-like_a/b/a_fold"/>
</dbReference>
<comment type="catalytic activity">
    <reaction evidence="8">
        <text>L-aspartate + L-glutamine + ATP + H2O = L-asparagine + L-glutamate + AMP + diphosphate + H(+)</text>
        <dbReference type="Rhea" id="RHEA:12228"/>
        <dbReference type="ChEBI" id="CHEBI:15377"/>
        <dbReference type="ChEBI" id="CHEBI:15378"/>
        <dbReference type="ChEBI" id="CHEBI:29985"/>
        <dbReference type="ChEBI" id="CHEBI:29991"/>
        <dbReference type="ChEBI" id="CHEBI:30616"/>
        <dbReference type="ChEBI" id="CHEBI:33019"/>
        <dbReference type="ChEBI" id="CHEBI:58048"/>
        <dbReference type="ChEBI" id="CHEBI:58359"/>
        <dbReference type="ChEBI" id="CHEBI:456215"/>
        <dbReference type="EC" id="6.3.5.4"/>
    </reaction>
</comment>
<dbReference type="InterPro" id="IPR051786">
    <property type="entry name" value="ASN_synthetase/amidase"/>
</dbReference>
<reference evidence="13 14" key="1">
    <citation type="submission" date="2019-03" db="EMBL/GenBank/DDBJ databases">
        <title>Genomic Encyclopedia of Type Strains, Phase IV (KMG-IV): sequencing the most valuable type-strain genomes for metagenomic binning, comparative biology and taxonomic classification.</title>
        <authorList>
            <person name="Goeker M."/>
        </authorList>
    </citation>
    <scope>NUCLEOTIDE SEQUENCE [LARGE SCALE GENOMIC DNA]</scope>
    <source>
        <strain evidence="13 14">DSM 24979</strain>
    </source>
</reference>